<sequence length="123" mass="12623">MCFQSSLQSLATIVPELKMVPEYMLISATVQQPTSAVYISSAWAGLVGSTLALPCPSADIKPRASGSVLPSTKFETFLGSLCSWASPSLIAISGLSIICCCSPEFSSSESALPGSGEKGGVLS</sequence>
<reference evidence="1" key="1">
    <citation type="submission" date="2014-11" db="EMBL/GenBank/DDBJ databases">
        <authorList>
            <person name="Amaro Gonzalez C."/>
        </authorList>
    </citation>
    <scope>NUCLEOTIDE SEQUENCE</scope>
</reference>
<protein>
    <submittedName>
        <fullName evidence="1">Uncharacterized protein</fullName>
    </submittedName>
</protein>
<dbReference type="AlphaFoldDB" id="A0A0E9X0S8"/>
<organism evidence="1">
    <name type="scientific">Anguilla anguilla</name>
    <name type="common">European freshwater eel</name>
    <name type="synonym">Muraena anguilla</name>
    <dbReference type="NCBI Taxonomy" id="7936"/>
    <lineage>
        <taxon>Eukaryota</taxon>
        <taxon>Metazoa</taxon>
        <taxon>Chordata</taxon>
        <taxon>Craniata</taxon>
        <taxon>Vertebrata</taxon>
        <taxon>Euteleostomi</taxon>
        <taxon>Actinopterygii</taxon>
        <taxon>Neopterygii</taxon>
        <taxon>Teleostei</taxon>
        <taxon>Anguilliformes</taxon>
        <taxon>Anguillidae</taxon>
        <taxon>Anguilla</taxon>
    </lineage>
</organism>
<evidence type="ECO:0000313" key="1">
    <source>
        <dbReference type="EMBL" id="JAH96317.1"/>
    </source>
</evidence>
<dbReference type="EMBL" id="GBXM01012260">
    <property type="protein sequence ID" value="JAH96317.1"/>
    <property type="molecule type" value="Transcribed_RNA"/>
</dbReference>
<reference evidence="1" key="2">
    <citation type="journal article" date="2015" name="Fish Shellfish Immunol.">
        <title>Early steps in the European eel (Anguilla anguilla)-Vibrio vulnificus interaction in the gills: Role of the RtxA13 toxin.</title>
        <authorList>
            <person name="Callol A."/>
            <person name="Pajuelo D."/>
            <person name="Ebbesson L."/>
            <person name="Teles M."/>
            <person name="MacKenzie S."/>
            <person name="Amaro C."/>
        </authorList>
    </citation>
    <scope>NUCLEOTIDE SEQUENCE</scope>
</reference>
<accession>A0A0E9X0S8</accession>
<name>A0A0E9X0S8_ANGAN</name>
<proteinExistence type="predicted"/>